<evidence type="ECO:0000256" key="1">
    <source>
        <dbReference type="SAM" id="SignalP"/>
    </source>
</evidence>
<accession>A0A6V3UPP7</accession>
<evidence type="ECO:0000313" key="2">
    <source>
        <dbReference type="EMBL" id="CAE0684347.1"/>
    </source>
</evidence>
<organism evidence="2">
    <name type="scientific">Lotharella globosa</name>
    <dbReference type="NCBI Taxonomy" id="91324"/>
    <lineage>
        <taxon>Eukaryota</taxon>
        <taxon>Sar</taxon>
        <taxon>Rhizaria</taxon>
        <taxon>Cercozoa</taxon>
        <taxon>Chlorarachniophyceae</taxon>
        <taxon>Lotharella</taxon>
    </lineage>
</organism>
<dbReference type="EMBL" id="HBIV01052710">
    <property type="protein sequence ID" value="CAE0684347.1"/>
    <property type="molecule type" value="Transcribed_RNA"/>
</dbReference>
<evidence type="ECO:0008006" key="3">
    <source>
        <dbReference type="Google" id="ProtNLM"/>
    </source>
</evidence>
<sequence length="173" mass="18994">MKLPRLGQVTSHMLLCIVCISMLGSVSGSSATIPTGAESRPTETSARAEEGYGIIMTPAGCKMKKLYAGTLKFIEKTADFYPQLNVVEVDHVQNPKLQIYTTKEARDRSILKTDEITEENMAALLEESQRLSEGSSEVLLDKEIGSMEPAEIESLLLKHNVQKLPGLALKEEL</sequence>
<keyword evidence="1" id="KW-0732">Signal</keyword>
<protein>
    <recommendedName>
        <fullName evidence="3">Selenoprotein F/M domain-containing protein</fullName>
    </recommendedName>
</protein>
<name>A0A6V3UPP7_9EUKA</name>
<dbReference type="AlphaFoldDB" id="A0A6V3UPP7"/>
<feature type="chain" id="PRO_5030161071" description="Selenoprotein F/M domain-containing protein" evidence="1">
    <location>
        <begin position="29"/>
        <end position="173"/>
    </location>
</feature>
<gene>
    <name evidence="2" type="ORF">LGLO00237_LOCUS36135</name>
</gene>
<proteinExistence type="predicted"/>
<feature type="signal peptide" evidence="1">
    <location>
        <begin position="1"/>
        <end position="28"/>
    </location>
</feature>
<reference evidence="2" key="1">
    <citation type="submission" date="2021-01" db="EMBL/GenBank/DDBJ databases">
        <authorList>
            <person name="Corre E."/>
            <person name="Pelletier E."/>
            <person name="Niang G."/>
            <person name="Scheremetjew M."/>
            <person name="Finn R."/>
            <person name="Kale V."/>
            <person name="Holt S."/>
            <person name="Cochrane G."/>
            <person name="Meng A."/>
            <person name="Brown T."/>
            <person name="Cohen L."/>
        </authorList>
    </citation>
    <scope>NUCLEOTIDE SEQUENCE</scope>
    <source>
        <strain evidence="2">CCCM811</strain>
    </source>
</reference>